<comment type="cofactor">
    <cofactor evidence="1">
        <name>thiamine diphosphate</name>
        <dbReference type="ChEBI" id="CHEBI:58937"/>
    </cofactor>
</comment>
<proteinExistence type="predicted"/>
<organism evidence="6">
    <name type="scientific">freshwater metagenome</name>
    <dbReference type="NCBI Taxonomy" id="449393"/>
    <lineage>
        <taxon>unclassified sequences</taxon>
        <taxon>metagenomes</taxon>
        <taxon>ecological metagenomes</taxon>
    </lineage>
</organism>
<dbReference type="SUPFAM" id="SSF52518">
    <property type="entry name" value="Thiamin diphosphate-binding fold (THDP-binding)"/>
    <property type="match status" value="1"/>
</dbReference>
<feature type="domain" description="Dehydrogenase E1 component" evidence="5">
    <location>
        <begin position="14"/>
        <end position="309"/>
    </location>
</feature>
<dbReference type="Gene3D" id="3.40.50.970">
    <property type="match status" value="1"/>
</dbReference>
<dbReference type="PANTHER" id="PTHR11516">
    <property type="entry name" value="PYRUVATE DEHYDROGENASE E1 COMPONENT, ALPHA SUBUNIT BACTERIAL AND ORGANELLAR"/>
    <property type="match status" value="1"/>
</dbReference>
<evidence type="ECO:0000256" key="3">
    <source>
        <dbReference type="ARBA" id="ARBA00023052"/>
    </source>
</evidence>
<dbReference type="InterPro" id="IPR029061">
    <property type="entry name" value="THDP-binding"/>
</dbReference>
<evidence type="ECO:0000259" key="5">
    <source>
        <dbReference type="Pfam" id="PF00676"/>
    </source>
</evidence>
<name>A0A6J6I203_9ZZZZ</name>
<sequence length="324" mass="34542">MSLSTQQLEEAYAEMLRIRGFEERAQELYAKLHFKGSTHLGIGQEAVAVGARLGLQEGDLVAPTYRGHAYALAWGMTSFSLFAELLGREAGSNHGRGGSKHMGSAELGVIPGNAIVAANLPIACGTALRAKMDGDDEVTVVVFGDGATNQAAFHEAMNLAAVWDLPVIFLCENNLYSEMTPIKDAVKVDELSIRASAYGMPGVRVDGMSVGAVADVVSQAAARARVGQGPTFIEAMTYRYCGHMPGDMCDYRTREEEAEWKSRDAIEACEALLVAGGKTPAETAAIRERVEQELNAAEAEALASPLPDPSTISRGAAAWMETSR</sequence>
<dbReference type="PANTHER" id="PTHR11516:SF60">
    <property type="entry name" value="PYRUVATE DEHYDROGENASE E1 COMPONENT SUBUNIT ALPHA"/>
    <property type="match status" value="1"/>
</dbReference>
<keyword evidence="3" id="KW-0786">Thiamine pyrophosphate</keyword>
<dbReference type="EMBL" id="CAEZVB010000018">
    <property type="protein sequence ID" value="CAB4618627.1"/>
    <property type="molecule type" value="Genomic_DNA"/>
</dbReference>
<evidence type="ECO:0000313" key="6">
    <source>
        <dbReference type="EMBL" id="CAB4618627.1"/>
    </source>
</evidence>
<dbReference type="GO" id="GO:0004739">
    <property type="term" value="F:pyruvate dehydrogenase (acetyl-transferring) activity"/>
    <property type="evidence" value="ECO:0007669"/>
    <property type="project" value="TreeGrafter"/>
</dbReference>
<gene>
    <name evidence="6" type="ORF">UFOPK1908_00578</name>
</gene>
<keyword evidence="2" id="KW-0560">Oxidoreductase</keyword>
<dbReference type="AlphaFoldDB" id="A0A6J6I203"/>
<accession>A0A6J6I203</accession>
<reference evidence="6" key="1">
    <citation type="submission" date="2020-05" db="EMBL/GenBank/DDBJ databases">
        <authorList>
            <person name="Chiriac C."/>
            <person name="Salcher M."/>
            <person name="Ghai R."/>
            <person name="Kavagutti S V."/>
        </authorList>
    </citation>
    <scope>NUCLEOTIDE SEQUENCE</scope>
</reference>
<evidence type="ECO:0000256" key="2">
    <source>
        <dbReference type="ARBA" id="ARBA00023002"/>
    </source>
</evidence>
<dbReference type="GO" id="GO:0006086">
    <property type="term" value="P:pyruvate decarboxylation to acetyl-CoA"/>
    <property type="evidence" value="ECO:0007669"/>
    <property type="project" value="TreeGrafter"/>
</dbReference>
<dbReference type="Pfam" id="PF00676">
    <property type="entry name" value="E1_dh"/>
    <property type="match status" value="1"/>
</dbReference>
<dbReference type="InterPro" id="IPR050642">
    <property type="entry name" value="PDH_E1_Alpha_Subunit"/>
</dbReference>
<dbReference type="InterPro" id="IPR001017">
    <property type="entry name" value="DH_E1"/>
</dbReference>
<evidence type="ECO:0000256" key="4">
    <source>
        <dbReference type="SAM" id="MobiDB-lite"/>
    </source>
</evidence>
<evidence type="ECO:0000256" key="1">
    <source>
        <dbReference type="ARBA" id="ARBA00001964"/>
    </source>
</evidence>
<dbReference type="CDD" id="cd02000">
    <property type="entry name" value="TPP_E1_PDC_ADC_BCADC"/>
    <property type="match status" value="1"/>
</dbReference>
<feature type="region of interest" description="Disordered" evidence="4">
    <location>
        <begin position="301"/>
        <end position="324"/>
    </location>
</feature>
<protein>
    <submittedName>
        <fullName evidence="6">Unannotated protein</fullName>
    </submittedName>
</protein>